<dbReference type="InterPro" id="IPR051044">
    <property type="entry name" value="MAG_DAG_Lipase"/>
</dbReference>
<dbReference type="InterPro" id="IPR022742">
    <property type="entry name" value="Hydrolase_4"/>
</dbReference>
<dbReference type="EMBL" id="AP019872">
    <property type="protein sequence ID" value="BBN16700.1"/>
    <property type="molecule type" value="Genomic_DNA"/>
</dbReference>
<sequence>MEVVGMRHPGGHYHQHQHQQAVSAAVAMVASSSGSRRVPFLNVFAATREVTFPLRAMRTVAFAISSLVSFIPVWKLYLPGYWLSKSGLDFGYRLFGQSKSPSGAAAATAVAVKAYNEVNDPLVRRGLAQIAQVLGAPLCTGSVVTERRVCSFVNSRKQTMFTQSWIPASTESMKGLVILLHGLNEHSGRYAYFASQLNAEGYGVFGMDWSGHGGSDGLHGYVESLDQVVQDTKLYMKQVTSDYPNVPVFIFGHSTGGAIALKTSVLASDETMLKGVVLTSPAVRVKPSHPIVAALAPIFSILLPRYQFKGAARSGATVSRDPMALVAKYSDPLVYTGPVRIRTGTEILRLGAFLTKNLEKVTTPFLVMHGSHDQVTDPDGSRELYSRASSLHKDIQIYDGLLHDLLFEYEKDEIIQDIIRWLDSRLQL</sequence>
<dbReference type="InterPro" id="IPR029058">
    <property type="entry name" value="AB_hydrolase_fold"/>
</dbReference>
<keyword evidence="4" id="KW-1185">Reference proteome</keyword>
<dbReference type="PRINTS" id="PR00111">
    <property type="entry name" value="ABHYDROLASE"/>
</dbReference>
<name>A0A176VII3_MARPO</name>
<reference evidence="3 4" key="1">
    <citation type="submission" date="2016-03" db="EMBL/GenBank/DDBJ databases">
        <title>Mechanisms controlling the formation of the plant cell surface in tip-growing cells are functionally conserved among land plants.</title>
        <authorList>
            <person name="Honkanen S."/>
            <person name="Jones V.A."/>
            <person name="Morieri G."/>
            <person name="Champion C."/>
            <person name="Hetherington A.J."/>
            <person name="Kelly S."/>
            <person name="Saint-Marcoux D."/>
            <person name="Proust H."/>
            <person name="Prescott H."/>
            <person name="Dolan L."/>
        </authorList>
    </citation>
    <scope>NUCLEOTIDE SEQUENCE [LARGE SCALE GENOMIC DNA]</scope>
    <source>
        <strain evidence="4">cv. Tak-1 and cv. Tak-2</strain>
        <tissue evidence="3">Whole gametophyte</tissue>
    </source>
</reference>
<feature type="domain" description="Serine aminopeptidase S33" evidence="1">
    <location>
        <begin position="172"/>
        <end position="409"/>
    </location>
</feature>
<dbReference type="Pfam" id="PF12146">
    <property type="entry name" value="Hydrolase_4"/>
    <property type="match status" value="1"/>
</dbReference>
<protein>
    <recommendedName>
        <fullName evidence="1">Serine aminopeptidase S33 domain-containing protein</fullName>
    </recommendedName>
</protein>
<reference evidence="5" key="3">
    <citation type="journal article" date="2020" name="Curr. Biol.">
        <title>Chromatin organization in early land plants reveals an ancestral association between H3K27me3, transposons, and constitutive heterochromatin.</title>
        <authorList>
            <person name="Montgomery S.A."/>
            <person name="Tanizawa Y."/>
            <person name="Galik B."/>
            <person name="Wang N."/>
            <person name="Ito T."/>
            <person name="Mochizuki T."/>
            <person name="Akimcheva S."/>
            <person name="Bowman J.L."/>
            <person name="Cognat V."/>
            <person name="Marechal-Drouard L."/>
            <person name="Ekker H."/>
            <person name="Hong S.F."/>
            <person name="Kohchi T."/>
            <person name="Lin S.S."/>
            <person name="Liu L.D."/>
            <person name="Nakamura Y."/>
            <person name="Valeeva L.R."/>
            <person name="Shakirov E.V."/>
            <person name="Shippen D.E."/>
            <person name="Wei W.L."/>
            <person name="Yagura M."/>
            <person name="Yamaoka S."/>
            <person name="Yamato K.T."/>
            <person name="Liu C."/>
            <person name="Berger F."/>
        </authorList>
    </citation>
    <scope>NUCLEOTIDE SEQUENCE [LARGE SCALE GENOMIC DNA]</scope>
    <source>
        <strain evidence="5">Tak-1</strain>
    </source>
</reference>
<evidence type="ECO:0000313" key="4">
    <source>
        <dbReference type="Proteomes" id="UP000077202"/>
    </source>
</evidence>
<evidence type="ECO:0000313" key="2">
    <source>
        <dbReference type="EMBL" id="BBN16700.1"/>
    </source>
</evidence>
<organism evidence="3 4">
    <name type="scientific">Marchantia polymorpha subsp. ruderalis</name>
    <dbReference type="NCBI Taxonomy" id="1480154"/>
    <lineage>
        <taxon>Eukaryota</taxon>
        <taxon>Viridiplantae</taxon>
        <taxon>Streptophyta</taxon>
        <taxon>Embryophyta</taxon>
        <taxon>Marchantiophyta</taxon>
        <taxon>Marchantiopsida</taxon>
        <taxon>Marchantiidae</taxon>
        <taxon>Marchantiales</taxon>
        <taxon>Marchantiaceae</taxon>
        <taxon>Marchantia</taxon>
    </lineage>
</organism>
<dbReference type="SUPFAM" id="SSF53474">
    <property type="entry name" value="alpha/beta-Hydrolases"/>
    <property type="match status" value="1"/>
</dbReference>
<dbReference type="FunFam" id="3.40.50.1820:FF:000117">
    <property type="entry name" value="Monoglyceride lipase, putative"/>
    <property type="match status" value="1"/>
</dbReference>
<dbReference type="InterPro" id="IPR000073">
    <property type="entry name" value="AB_hydrolase_1"/>
</dbReference>
<evidence type="ECO:0000259" key="1">
    <source>
        <dbReference type="Pfam" id="PF12146"/>
    </source>
</evidence>
<evidence type="ECO:0000313" key="5">
    <source>
        <dbReference type="Proteomes" id="UP001162541"/>
    </source>
</evidence>
<dbReference type="Gene3D" id="3.40.50.1820">
    <property type="entry name" value="alpha/beta hydrolase"/>
    <property type="match status" value="1"/>
</dbReference>
<proteinExistence type="predicted"/>
<accession>A0A176VII3</accession>
<gene>
    <name evidence="3" type="ORF">AXG93_3756s1120</name>
    <name evidence="2" type="ORF">Mp_7g08570</name>
</gene>
<dbReference type="Proteomes" id="UP000077202">
    <property type="component" value="Unassembled WGS sequence"/>
</dbReference>
<dbReference type="AlphaFoldDB" id="A0A176VII3"/>
<reference evidence="2" key="2">
    <citation type="journal article" date="2019" name="Curr. Biol.">
        <title>Chromatin organization in early land plants reveals an ancestral association between H3K27me3, transposons, and constitutive heterochromatin.</title>
        <authorList>
            <person name="Montgomery S.A."/>
            <person name="Tanizawa Y."/>
            <person name="Galik B."/>
            <person name="Wang N."/>
            <person name="Ito T."/>
            <person name="Mochizuki T."/>
            <person name="Akimcheva S."/>
            <person name="Bowman J."/>
            <person name="Cognat V."/>
            <person name="Drouard L."/>
            <person name="Ekker H."/>
            <person name="Houng S."/>
            <person name="Kohchi T."/>
            <person name="Lin S."/>
            <person name="Liu L.D."/>
            <person name="Nakamura Y."/>
            <person name="Valeeva L.R."/>
            <person name="Shakirov E.V."/>
            <person name="Shippen D.E."/>
            <person name="Wei W."/>
            <person name="Yagura M."/>
            <person name="Yamaoka S."/>
            <person name="Yamato K.T."/>
            <person name="Liu C."/>
            <person name="Berger F."/>
        </authorList>
    </citation>
    <scope>NUCLEOTIDE SEQUENCE [LARGE SCALE GENOMIC DNA]</scope>
    <source>
        <strain evidence="2">Tak-1</strain>
    </source>
</reference>
<dbReference type="PANTHER" id="PTHR11614">
    <property type="entry name" value="PHOSPHOLIPASE-RELATED"/>
    <property type="match status" value="1"/>
</dbReference>
<evidence type="ECO:0000313" key="3">
    <source>
        <dbReference type="EMBL" id="OAE19606.1"/>
    </source>
</evidence>
<dbReference type="EMBL" id="LVLJ01003810">
    <property type="protein sequence ID" value="OAE19606.1"/>
    <property type="molecule type" value="Genomic_DNA"/>
</dbReference>
<dbReference type="Proteomes" id="UP001162541">
    <property type="component" value="Chromosome 7"/>
</dbReference>